<dbReference type="PANTHER" id="PTHR10379:SF14">
    <property type="entry name" value="NERVY, ISOFORM D"/>
    <property type="match status" value="1"/>
</dbReference>
<dbReference type="PROSITE" id="PS01360">
    <property type="entry name" value="ZF_MYND_1"/>
    <property type="match status" value="1"/>
</dbReference>
<feature type="compositionally biased region" description="Low complexity" evidence="11">
    <location>
        <begin position="28"/>
        <end position="45"/>
    </location>
</feature>
<dbReference type="RefSeq" id="XP_006823294.1">
    <property type="nucleotide sequence ID" value="XM_006823231.1"/>
</dbReference>
<name>A0ABM0MTF3_SACKO</name>
<feature type="region of interest" description="Disordered" evidence="11">
    <location>
        <begin position="82"/>
        <end position="169"/>
    </location>
</feature>
<keyword evidence="7" id="KW-0804">Transcription</keyword>
<feature type="compositionally biased region" description="Pro residues" evidence="11">
    <location>
        <begin position="102"/>
        <end position="112"/>
    </location>
</feature>
<keyword evidence="2" id="KW-0678">Repressor</keyword>
<evidence type="ECO:0000313" key="14">
    <source>
        <dbReference type="Proteomes" id="UP000694865"/>
    </source>
</evidence>
<evidence type="ECO:0000256" key="10">
    <source>
        <dbReference type="SAM" id="Coils"/>
    </source>
</evidence>
<keyword evidence="4 9" id="KW-0863">Zinc-finger</keyword>
<dbReference type="SMART" id="SM00549">
    <property type="entry name" value="TAFH"/>
    <property type="match status" value="1"/>
</dbReference>
<organism evidence="14 15">
    <name type="scientific">Saccoglossus kowalevskii</name>
    <name type="common">Acorn worm</name>
    <dbReference type="NCBI Taxonomy" id="10224"/>
    <lineage>
        <taxon>Eukaryota</taxon>
        <taxon>Metazoa</taxon>
        <taxon>Hemichordata</taxon>
        <taxon>Enteropneusta</taxon>
        <taxon>Harrimaniidae</taxon>
        <taxon>Saccoglossus</taxon>
    </lineage>
</organism>
<evidence type="ECO:0000259" key="13">
    <source>
        <dbReference type="PROSITE" id="PS51119"/>
    </source>
</evidence>
<keyword evidence="5" id="KW-0862">Zinc</keyword>
<feature type="compositionally biased region" description="Low complexity" evidence="11">
    <location>
        <begin position="126"/>
        <end position="143"/>
    </location>
</feature>
<dbReference type="InterPro" id="IPR014896">
    <property type="entry name" value="NHR2"/>
</dbReference>
<feature type="compositionally biased region" description="Basic and acidic residues" evidence="11">
    <location>
        <begin position="313"/>
        <end position="324"/>
    </location>
</feature>
<dbReference type="SUPFAM" id="SSF144232">
    <property type="entry name" value="HIT/MYND zinc finger-like"/>
    <property type="match status" value="1"/>
</dbReference>
<dbReference type="PANTHER" id="PTHR10379">
    <property type="entry name" value="MTG8 ETO EIGHT TWENTY ONE PROTEIN"/>
    <property type="match status" value="1"/>
</dbReference>
<keyword evidence="6" id="KW-0805">Transcription regulation</keyword>
<dbReference type="Proteomes" id="UP000694865">
    <property type="component" value="Unplaced"/>
</dbReference>
<dbReference type="Pfam" id="PF01753">
    <property type="entry name" value="zf-MYND"/>
    <property type="match status" value="1"/>
</dbReference>
<reference evidence="15" key="1">
    <citation type="submission" date="2025-08" db="UniProtKB">
        <authorList>
            <consortium name="RefSeq"/>
        </authorList>
    </citation>
    <scope>IDENTIFICATION</scope>
    <source>
        <tissue evidence="15">Testes</tissue>
    </source>
</reference>
<feature type="compositionally biased region" description="Polar residues" evidence="11">
    <location>
        <begin position="149"/>
        <end position="169"/>
    </location>
</feature>
<feature type="compositionally biased region" description="Low complexity" evidence="11">
    <location>
        <begin position="332"/>
        <end position="344"/>
    </location>
</feature>
<feature type="region of interest" description="Disordered" evidence="11">
    <location>
        <begin position="1"/>
        <end position="47"/>
    </location>
</feature>
<dbReference type="PRINTS" id="PR01875">
    <property type="entry name" value="ETOFAMILY"/>
</dbReference>
<keyword evidence="8" id="KW-0539">Nucleus</keyword>
<dbReference type="GeneID" id="100375491"/>
<gene>
    <name evidence="15" type="primary">LOC100375491</name>
</gene>
<feature type="region of interest" description="Disordered" evidence="11">
    <location>
        <begin position="293"/>
        <end position="359"/>
    </location>
</feature>
<dbReference type="Gene3D" id="1.20.120.1110">
    <property type="entry name" value="TAFH/NHR1 domain"/>
    <property type="match status" value="1"/>
</dbReference>
<protein>
    <submittedName>
        <fullName evidence="15">Protein CBFA2T3-like isoform X1</fullName>
    </submittedName>
</protein>
<feature type="domain" description="MYND-type" evidence="12">
    <location>
        <begin position="575"/>
        <end position="611"/>
    </location>
</feature>
<feature type="region of interest" description="Disordered" evidence="11">
    <location>
        <begin position="619"/>
        <end position="685"/>
    </location>
</feature>
<comment type="subcellular location">
    <subcellularLocation>
        <location evidence="1">Nucleus</location>
    </subcellularLocation>
</comment>
<accession>A0ABM0MTF3</accession>
<evidence type="ECO:0000256" key="6">
    <source>
        <dbReference type="ARBA" id="ARBA00023015"/>
    </source>
</evidence>
<dbReference type="Gene3D" id="6.10.140.2220">
    <property type="match status" value="1"/>
</dbReference>
<evidence type="ECO:0000256" key="2">
    <source>
        <dbReference type="ARBA" id="ARBA00022491"/>
    </source>
</evidence>
<evidence type="ECO:0000256" key="8">
    <source>
        <dbReference type="ARBA" id="ARBA00023242"/>
    </source>
</evidence>
<feature type="coiled-coil region" evidence="10">
    <location>
        <begin position="495"/>
        <end position="544"/>
    </location>
</feature>
<evidence type="ECO:0000256" key="1">
    <source>
        <dbReference type="ARBA" id="ARBA00004123"/>
    </source>
</evidence>
<dbReference type="Gene3D" id="6.10.250.230">
    <property type="match status" value="1"/>
</dbReference>
<dbReference type="InterPro" id="IPR037249">
    <property type="entry name" value="TAFH/NHR1_dom_sf"/>
</dbReference>
<dbReference type="Pfam" id="PF08788">
    <property type="entry name" value="NHR2"/>
    <property type="match status" value="1"/>
</dbReference>
<keyword evidence="3" id="KW-0479">Metal-binding</keyword>
<dbReference type="Pfam" id="PF07531">
    <property type="entry name" value="TAFH"/>
    <property type="match status" value="1"/>
</dbReference>
<dbReference type="SUPFAM" id="SSF158553">
    <property type="entry name" value="TAFH domain-like"/>
    <property type="match status" value="1"/>
</dbReference>
<evidence type="ECO:0000256" key="4">
    <source>
        <dbReference type="ARBA" id="ARBA00022771"/>
    </source>
</evidence>
<dbReference type="InterPro" id="IPR003894">
    <property type="entry name" value="TAFH_NHR1"/>
</dbReference>
<keyword evidence="10" id="KW-0175">Coiled coil</keyword>
<evidence type="ECO:0000256" key="5">
    <source>
        <dbReference type="ARBA" id="ARBA00022833"/>
    </source>
</evidence>
<evidence type="ECO:0000256" key="11">
    <source>
        <dbReference type="SAM" id="MobiDB-lite"/>
    </source>
</evidence>
<feature type="domain" description="TAFH" evidence="13">
    <location>
        <begin position="180"/>
        <end position="275"/>
    </location>
</feature>
<keyword evidence="14" id="KW-1185">Reference proteome</keyword>
<evidence type="ECO:0000256" key="3">
    <source>
        <dbReference type="ARBA" id="ARBA00022723"/>
    </source>
</evidence>
<dbReference type="InterPro" id="IPR013289">
    <property type="entry name" value="CBFA2T1/2/3"/>
</dbReference>
<evidence type="ECO:0000259" key="12">
    <source>
        <dbReference type="PROSITE" id="PS50865"/>
    </source>
</evidence>
<evidence type="ECO:0000256" key="9">
    <source>
        <dbReference type="PROSITE-ProRule" id="PRU00134"/>
    </source>
</evidence>
<feature type="compositionally biased region" description="Low complexity" evidence="11">
    <location>
        <begin position="634"/>
        <end position="685"/>
    </location>
</feature>
<proteinExistence type="predicted"/>
<feature type="compositionally biased region" description="Polar residues" evidence="11">
    <location>
        <begin position="92"/>
        <end position="101"/>
    </location>
</feature>
<dbReference type="InterPro" id="IPR002893">
    <property type="entry name" value="Znf_MYND"/>
</dbReference>
<evidence type="ECO:0000256" key="7">
    <source>
        <dbReference type="ARBA" id="ARBA00023163"/>
    </source>
</evidence>
<evidence type="ECO:0000313" key="15">
    <source>
        <dbReference type="RefSeq" id="XP_006823294.1"/>
    </source>
</evidence>
<dbReference type="PROSITE" id="PS50865">
    <property type="entry name" value="ZF_MYND_2"/>
    <property type="match status" value="1"/>
</dbReference>
<sequence length="685" mass="75588">MRKTSSSSSINQSVSAIRTGDMDQDVRNNNTNSAASSTVLTTTAETTDRKPLTLSKLMQAHHSSQHYQGAFSFEYHRPKNYTELNMPESPVDQGSTKTVATQPPPPPLPPQSSPSGQPPAVVSNMSAPPSHSRSVSTSSGSGSIVNGLHSPNSVNGTPSPPSNTANAVNASQELPPACGARQLSKLKRFLTTLQQFGTDISPEIGERVRSLVMALVNNQLSVEEFHNKLQEATNFPLRPFVIPFLKANLPLLQRELMHCARMAKMTPHQYYSQHEQILLDTKASPVDSSDILMEVNENGKRRTPERVSSTPKENGRDTLQEVHLAKRHCTVSPSSASRSSPSGSMNHHSTSTAHPIRMEDLAHAREMREREIREREIRDRELREREMREFRYERERERHHSVSGGSSSGGIHNRESIHPQEYSAFDDRVEDDWKHVDTMLQCIMGMVEKTKRAIAVLHQRSLQDREELALWVRRHAEGAEHDMKKRAGEMMAHTIRQTEDRVSEVKRRAEDAVNEVKRQAVSELQKAVAAAEQKANELVAAERTKLDRAVTEAKRVGFEEANTLLNAQDDTSESCWNCGRKANETCSGCNTARYCGSFCQHKDWENHHRMCAQVQAQQHTGGPAPSINEKPALASTTSAAPPSSSSAANVTAVVTATTAASPAESNAKTSSRSSTPVITSSGESR</sequence>
<dbReference type="PROSITE" id="PS51119">
    <property type="entry name" value="TAFH"/>
    <property type="match status" value="1"/>
</dbReference>
<feature type="compositionally biased region" description="Low complexity" evidence="11">
    <location>
        <begin position="1"/>
        <end position="15"/>
    </location>
</feature>